<name>A0A7D7A253_9CLOT</name>
<keyword evidence="2" id="KW-0479">Metal-binding</keyword>
<evidence type="ECO:0000256" key="4">
    <source>
        <dbReference type="ARBA" id="ARBA00023014"/>
    </source>
</evidence>
<feature type="domain" description="Radical SAM core" evidence="5">
    <location>
        <begin position="56"/>
        <end position="271"/>
    </location>
</feature>
<dbReference type="GO" id="GO:0003824">
    <property type="term" value="F:catalytic activity"/>
    <property type="evidence" value="ECO:0007669"/>
    <property type="project" value="InterPro"/>
</dbReference>
<reference evidence="6 7" key="1">
    <citation type="submission" date="2020-07" db="EMBL/GenBank/DDBJ databases">
        <title>Electron transfer.</title>
        <authorList>
            <person name="Huang L."/>
            <person name="Liu X."/>
            <person name="Zhou S."/>
        </authorList>
    </citation>
    <scope>NUCLEOTIDE SEQUENCE [LARGE SCALE GENOMIC DNA]</scope>
    <source>
        <strain evidence="6 7">Lx1</strain>
    </source>
</reference>
<evidence type="ECO:0000256" key="1">
    <source>
        <dbReference type="ARBA" id="ARBA00022691"/>
    </source>
</evidence>
<dbReference type="Gene3D" id="3.20.20.70">
    <property type="entry name" value="Aldolase class I"/>
    <property type="match status" value="1"/>
</dbReference>
<dbReference type="InterPro" id="IPR058240">
    <property type="entry name" value="rSAM_sf"/>
</dbReference>
<dbReference type="SFLD" id="SFLDG01067">
    <property type="entry name" value="SPASM/twitch_domain_containing"/>
    <property type="match status" value="1"/>
</dbReference>
<evidence type="ECO:0000313" key="6">
    <source>
        <dbReference type="EMBL" id="QLY81335.1"/>
    </source>
</evidence>
<organism evidence="6 7">
    <name type="scientific">Clostridium intestinale</name>
    <dbReference type="NCBI Taxonomy" id="36845"/>
    <lineage>
        <taxon>Bacteria</taxon>
        <taxon>Bacillati</taxon>
        <taxon>Bacillota</taxon>
        <taxon>Clostridia</taxon>
        <taxon>Eubacteriales</taxon>
        <taxon>Clostridiaceae</taxon>
        <taxon>Clostridium</taxon>
    </lineage>
</organism>
<keyword evidence="3" id="KW-0408">Iron</keyword>
<dbReference type="SFLD" id="SFLDG01386">
    <property type="entry name" value="main_SPASM_domain-containing"/>
    <property type="match status" value="1"/>
</dbReference>
<sequence>MSNEFSLSDYVSNGIENIVKGIIKASLKNPKETAFVLKYALASKEAKKRREAFIEKGENVPAFLISSISSNCNLFCKGCYARENKSCGEGLDDKQMSTERWAELFKEAKEVGVSFILLAGGEPLMRKDVIEKAAEIKEIMFPVFTNGTLLRGDNLKLFDKNRNLVPIISIEGDREQTDNRRGFGTYNTIMKAMDTLKDAGLLYGASVTVTTENVDTVTSKEFFQKLYDKGCRAVVFVEYVPVTEETKYLAPTDLERKTLEMKQQELRESYEDAVFISFPGDEKYSGGCLAAGRGFFHINVNGSAEPCPFSPYSDMNLKDCSLREALKSPLFRKLNETGMLMGEHDGGCLLFQKENEVKEMLGECI</sequence>
<proteinExistence type="predicted"/>
<dbReference type="EMBL" id="CP059378">
    <property type="protein sequence ID" value="QLY81335.1"/>
    <property type="molecule type" value="Genomic_DNA"/>
</dbReference>
<dbReference type="InterPro" id="IPR013785">
    <property type="entry name" value="Aldolase_TIM"/>
</dbReference>
<evidence type="ECO:0000256" key="2">
    <source>
        <dbReference type="ARBA" id="ARBA00022723"/>
    </source>
</evidence>
<dbReference type="GO" id="GO:0046872">
    <property type="term" value="F:metal ion binding"/>
    <property type="evidence" value="ECO:0007669"/>
    <property type="project" value="UniProtKB-KW"/>
</dbReference>
<accession>A0A7D7A253</accession>
<dbReference type="PANTHER" id="PTHR43524:SF1">
    <property type="entry name" value="RADICAL SAM SUPERFAMILY PROTEIN"/>
    <property type="match status" value="1"/>
</dbReference>
<protein>
    <submittedName>
        <fullName evidence="6">Radical SAM protein</fullName>
    </submittedName>
</protein>
<dbReference type="SUPFAM" id="SSF102114">
    <property type="entry name" value="Radical SAM enzymes"/>
    <property type="match status" value="1"/>
</dbReference>
<evidence type="ECO:0000313" key="7">
    <source>
        <dbReference type="Proteomes" id="UP000512286"/>
    </source>
</evidence>
<evidence type="ECO:0000256" key="3">
    <source>
        <dbReference type="ARBA" id="ARBA00023004"/>
    </source>
</evidence>
<dbReference type="InterPro" id="IPR007197">
    <property type="entry name" value="rSAM"/>
</dbReference>
<keyword evidence="4" id="KW-0411">Iron-sulfur</keyword>
<dbReference type="Proteomes" id="UP000512286">
    <property type="component" value="Chromosome"/>
</dbReference>
<dbReference type="AlphaFoldDB" id="A0A7D7A253"/>
<gene>
    <name evidence="6" type="ORF">HZF06_07070</name>
</gene>
<dbReference type="CDD" id="cd21128">
    <property type="entry name" value="SPASM_rSAM"/>
    <property type="match status" value="1"/>
</dbReference>
<evidence type="ECO:0000259" key="5">
    <source>
        <dbReference type="PROSITE" id="PS51918"/>
    </source>
</evidence>
<dbReference type="CDD" id="cd01335">
    <property type="entry name" value="Radical_SAM"/>
    <property type="match status" value="1"/>
</dbReference>
<dbReference type="GO" id="GO:0051536">
    <property type="term" value="F:iron-sulfur cluster binding"/>
    <property type="evidence" value="ECO:0007669"/>
    <property type="project" value="UniProtKB-KW"/>
</dbReference>
<dbReference type="SFLD" id="SFLDS00029">
    <property type="entry name" value="Radical_SAM"/>
    <property type="match status" value="1"/>
</dbReference>
<dbReference type="PROSITE" id="PS51918">
    <property type="entry name" value="RADICAL_SAM"/>
    <property type="match status" value="1"/>
</dbReference>
<dbReference type="RefSeq" id="WP_021802698.1">
    <property type="nucleotide sequence ID" value="NZ_CP059378.1"/>
</dbReference>
<dbReference type="Pfam" id="PF04055">
    <property type="entry name" value="Radical_SAM"/>
    <property type="match status" value="1"/>
</dbReference>
<dbReference type="PANTHER" id="PTHR43524">
    <property type="entry name" value="RADICAL SAM SUPERFAMILY PROTEIN"/>
    <property type="match status" value="1"/>
</dbReference>
<keyword evidence="1" id="KW-0949">S-adenosyl-L-methionine</keyword>
<dbReference type="KEGG" id="cint:HZF06_07070"/>